<feature type="domain" description="Thiamine pyrophosphate enzyme central" evidence="4">
    <location>
        <begin position="189"/>
        <end position="323"/>
    </location>
</feature>
<comment type="caution">
    <text evidence="7">The sequence shown here is derived from an EMBL/GenBank/DDBJ whole genome shotgun (WGS) entry which is preliminary data.</text>
</comment>
<dbReference type="GO" id="GO:0030976">
    <property type="term" value="F:thiamine pyrophosphate binding"/>
    <property type="evidence" value="ECO:0007669"/>
    <property type="project" value="InterPro"/>
</dbReference>
<dbReference type="PANTHER" id="PTHR18968">
    <property type="entry name" value="THIAMINE PYROPHOSPHATE ENZYMES"/>
    <property type="match status" value="1"/>
</dbReference>
<dbReference type="Proteomes" id="UP000315677">
    <property type="component" value="Unassembled WGS sequence"/>
</dbReference>
<dbReference type="Gene3D" id="3.40.50.1220">
    <property type="entry name" value="TPP-binding domain"/>
    <property type="match status" value="1"/>
</dbReference>
<dbReference type="SUPFAM" id="SSF52518">
    <property type="entry name" value="Thiamin diphosphate-binding fold (THDP-binding)"/>
    <property type="match status" value="2"/>
</dbReference>
<dbReference type="InterPro" id="IPR011766">
    <property type="entry name" value="TPP_enzyme_TPP-bd"/>
</dbReference>
<dbReference type="NCBIfam" id="NF005485">
    <property type="entry name" value="PRK07092.1"/>
    <property type="match status" value="1"/>
</dbReference>
<dbReference type="Pfam" id="PF02776">
    <property type="entry name" value="TPP_enzyme_N"/>
    <property type="match status" value="1"/>
</dbReference>
<feature type="domain" description="Thiamine pyrophosphate enzyme TPP-binding" evidence="5">
    <location>
        <begin position="388"/>
        <end position="517"/>
    </location>
</feature>
<feature type="domain" description="Thiamine pyrophosphate enzyme N-terminal TPP-binding" evidence="6">
    <location>
        <begin position="4"/>
        <end position="105"/>
    </location>
</feature>
<evidence type="ECO:0000313" key="8">
    <source>
        <dbReference type="Proteomes" id="UP000315677"/>
    </source>
</evidence>
<sequence>MRAQVHDLLRSWGMTTVFGNPGSNELPFLDRFPADFRYVLGLHEGAVLAMADGYAQATGRAALVNLHAAAGLGNAMGNLANAAQQQTPLVVTTGQQARGMVGLGAMLSEARMTEVARPHVKAAFEPLRARDVPRTLAEAHHLAALPPRGPVLVSLPLDDWAAEVDPHEVEHLGTRRVATGGGVGGGEVEMIAARLAVARSPVLVLGPEADAEPAFSCAVALAERARMPVWIAPSPPRCPFPTTHPHYRGVLPAAVAGVTGALAGHDLVLVVGAPVFRYHVDRPGPYLPPGATLVLVTADPGAAARAPMGDALVADPGAVLARLAEQVVAPADRPAVAPRPLPAAVAVEGPPFPAEAVFDVLAKALPADAVLVNESTSNTAAFWERVPIRRAGGLLFPAAGGLGFGLPAAVGAALADPDRPVVAVLGDGATQYGVQGLWTAARHDLPITFLVLRNGEYGGLRWFTGPLGVRDVPGLDLPGIDAVTIAAGYGVPGERVEALDQLAAALITPRDGPLLLEIPVASGVSFAG</sequence>
<dbReference type="SUPFAM" id="SSF52467">
    <property type="entry name" value="DHS-like NAD/FAD-binding domain"/>
    <property type="match status" value="1"/>
</dbReference>
<proteinExistence type="inferred from homology"/>
<evidence type="ECO:0000259" key="6">
    <source>
        <dbReference type="Pfam" id="PF02776"/>
    </source>
</evidence>
<organism evidence="7 8">
    <name type="scientific">Pseudonocardia kunmingensis</name>
    <dbReference type="NCBI Taxonomy" id="630975"/>
    <lineage>
        <taxon>Bacteria</taxon>
        <taxon>Bacillati</taxon>
        <taxon>Actinomycetota</taxon>
        <taxon>Actinomycetes</taxon>
        <taxon>Pseudonocardiales</taxon>
        <taxon>Pseudonocardiaceae</taxon>
        <taxon>Pseudonocardia</taxon>
    </lineage>
</organism>
<dbReference type="InterPro" id="IPR045229">
    <property type="entry name" value="TPP_enz"/>
</dbReference>
<evidence type="ECO:0000313" key="7">
    <source>
        <dbReference type="EMBL" id="TQM10220.1"/>
    </source>
</evidence>
<comment type="similarity">
    <text evidence="1 3">Belongs to the TPP enzyme family.</text>
</comment>
<dbReference type="GO" id="GO:0003984">
    <property type="term" value="F:acetolactate synthase activity"/>
    <property type="evidence" value="ECO:0007669"/>
    <property type="project" value="TreeGrafter"/>
</dbReference>
<dbReference type="Pfam" id="PF02775">
    <property type="entry name" value="TPP_enzyme_C"/>
    <property type="match status" value="1"/>
</dbReference>
<dbReference type="InterPro" id="IPR029061">
    <property type="entry name" value="THDP-binding"/>
</dbReference>
<dbReference type="GO" id="GO:0000287">
    <property type="term" value="F:magnesium ion binding"/>
    <property type="evidence" value="ECO:0007669"/>
    <property type="project" value="InterPro"/>
</dbReference>
<dbReference type="EMBL" id="VFPA01000003">
    <property type="protein sequence ID" value="TQM10220.1"/>
    <property type="molecule type" value="Genomic_DNA"/>
</dbReference>
<dbReference type="InterPro" id="IPR029035">
    <property type="entry name" value="DHS-like_NAD/FAD-binding_dom"/>
</dbReference>
<evidence type="ECO:0000256" key="2">
    <source>
        <dbReference type="ARBA" id="ARBA00023052"/>
    </source>
</evidence>
<dbReference type="InterPro" id="IPR012000">
    <property type="entry name" value="Thiamin_PyroP_enz_cen_dom"/>
</dbReference>
<dbReference type="Pfam" id="PF00205">
    <property type="entry name" value="TPP_enzyme_M"/>
    <property type="match status" value="1"/>
</dbReference>
<dbReference type="CDD" id="cd07035">
    <property type="entry name" value="TPP_PYR_POX_like"/>
    <property type="match status" value="1"/>
</dbReference>
<dbReference type="PROSITE" id="PS00187">
    <property type="entry name" value="TPP_ENZYMES"/>
    <property type="match status" value="1"/>
</dbReference>
<keyword evidence="2 3" id="KW-0786">Thiamine pyrophosphate</keyword>
<evidence type="ECO:0000259" key="5">
    <source>
        <dbReference type="Pfam" id="PF02775"/>
    </source>
</evidence>
<dbReference type="AlphaFoldDB" id="A0A543DLJ9"/>
<gene>
    <name evidence="7" type="ORF">FB558_6005</name>
</gene>
<accession>A0A543DLJ9</accession>
<dbReference type="PANTHER" id="PTHR18968:SF133">
    <property type="entry name" value="BENZOYLFORMATE DECARBOXYLASE"/>
    <property type="match status" value="1"/>
</dbReference>
<evidence type="ECO:0000256" key="1">
    <source>
        <dbReference type="ARBA" id="ARBA00007812"/>
    </source>
</evidence>
<evidence type="ECO:0000256" key="3">
    <source>
        <dbReference type="RuleBase" id="RU362132"/>
    </source>
</evidence>
<evidence type="ECO:0000259" key="4">
    <source>
        <dbReference type="Pfam" id="PF00205"/>
    </source>
</evidence>
<dbReference type="GO" id="GO:0050660">
    <property type="term" value="F:flavin adenine dinucleotide binding"/>
    <property type="evidence" value="ECO:0007669"/>
    <property type="project" value="TreeGrafter"/>
</dbReference>
<keyword evidence="8" id="KW-1185">Reference proteome</keyword>
<name>A0A543DLJ9_9PSEU</name>
<reference evidence="7 8" key="1">
    <citation type="submission" date="2019-06" db="EMBL/GenBank/DDBJ databases">
        <title>Sequencing the genomes of 1000 actinobacteria strains.</title>
        <authorList>
            <person name="Klenk H.-P."/>
        </authorList>
    </citation>
    <scope>NUCLEOTIDE SEQUENCE [LARGE SCALE GENOMIC DNA]</scope>
    <source>
        <strain evidence="7 8">DSM 45301</strain>
    </source>
</reference>
<dbReference type="CDD" id="cd02002">
    <property type="entry name" value="TPP_BFDC"/>
    <property type="match status" value="1"/>
</dbReference>
<dbReference type="InterPro" id="IPR012001">
    <property type="entry name" value="Thiamin_PyroP_enz_TPP-bd_dom"/>
</dbReference>
<dbReference type="InterPro" id="IPR000399">
    <property type="entry name" value="TPP-bd_CS"/>
</dbReference>
<protein>
    <submittedName>
        <fullName evidence="7">Benzoylformate decarboxylase</fullName>
    </submittedName>
</protein>
<dbReference type="Gene3D" id="3.40.50.970">
    <property type="match status" value="2"/>
</dbReference>